<feature type="domain" description="Copper amine oxidase-like N-terminal" evidence="2">
    <location>
        <begin position="32"/>
        <end position="83"/>
    </location>
</feature>
<evidence type="ECO:0000256" key="1">
    <source>
        <dbReference type="SAM" id="SignalP"/>
    </source>
</evidence>
<reference evidence="3" key="1">
    <citation type="submission" date="2020-02" db="EMBL/GenBank/DDBJ databases">
        <authorList>
            <person name="Shen X.-R."/>
            <person name="Zhang Y.-X."/>
        </authorList>
    </citation>
    <scope>NUCLEOTIDE SEQUENCE</scope>
    <source>
        <strain evidence="3">SYP-B3998</strain>
    </source>
</reference>
<proteinExistence type="predicted"/>
<dbReference type="SUPFAM" id="SSF55383">
    <property type="entry name" value="Copper amine oxidase, domain N"/>
    <property type="match status" value="1"/>
</dbReference>
<keyword evidence="1" id="KW-0732">Signal</keyword>
<feature type="signal peptide" evidence="1">
    <location>
        <begin position="1"/>
        <end position="22"/>
    </location>
</feature>
<protein>
    <recommendedName>
        <fullName evidence="2">Copper amine oxidase-like N-terminal domain-containing protein</fullName>
    </recommendedName>
</protein>
<feature type="chain" id="PRO_5026061436" description="Copper amine oxidase-like N-terminal domain-containing protein" evidence="1">
    <location>
        <begin position="23"/>
        <end position="174"/>
    </location>
</feature>
<dbReference type="InterPro" id="IPR036582">
    <property type="entry name" value="Mao_N_sf"/>
</dbReference>
<dbReference type="AlphaFoldDB" id="A0A6G3ZV90"/>
<evidence type="ECO:0000313" key="3">
    <source>
        <dbReference type="EMBL" id="NEW05958.1"/>
    </source>
</evidence>
<accession>A0A6G3ZV90</accession>
<sequence length="174" mass="19516">MKRVIGGLFLGISLTFTSVSSASTSTLEVFNSPVKYVFNGAEILLDEEYTSLNYNGHMYAPIRFVANNLGSRVDYSSETNTLIFDSPPTTGVGHRNVSRDQAKIVAYEKYQLKHVDSDTSIRVLTDDEKKQIPDEAKDGIPVYYFVKGVDDSEKEITICVWSMNKEVSFVYSQN</sequence>
<evidence type="ECO:0000259" key="2">
    <source>
        <dbReference type="Pfam" id="PF07833"/>
    </source>
</evidence>
<dbReference type="InterPro" id="IPR012854">
    <property type="entry name" value="Cu_amine_oxidase-like_N"/>
</dbReference>
<organism evidence="3">
    <name type="scientific">Paenibacillus sp. SYP-B3998</name>
    <dbReference type="NCBI Taxonomy" id="2678564"/>
    <lineage>
        <taxon>Bacteria</taxon>
        <taxon>Bacillati</taxon>
        <taxon>Bacillota</taxon>
        <taxon>Bacilli</taxon>
        <taxon>Bacillales</taxon>
        <taxon>Paenibacillaceae</taxon>
        <taxon>Paenibacillus</taxon>
    </lineage>
</organism>
<comment type="caution">
    <text evidence="3">The sequence shown here is derived from an EMBL/GenBank/DDBJ whole genome shotgun (WGS) entry which is preliminary data.</text>
</comment>
<gene>
    <name evidence="3" type="ORF">GK047_08040</name>
</gene>
<dbReference type="EMBL" id="JAAIKC010000002">
    <property type="protein sequence ID" value="NEW05958.1"/>
    <property type="molecule type" value="Genomic_DNA"/>
</dbReference>
<name>A0A6G3ZV90_9BACL</name>
<dbReference type="Pfam" id="PF07833">
    <property type="entry name" value="Cu_amine_oxidN1"/>
    <property type="match status" value="1"/>
</dbReference>
<dbReference type="RefSeq" id="WP_163943944.1">
    <property type="nucleotide sequence ID" value="NZ_JAAIKC010000002.1"/>
</dbReference>